<feature type="domain" description="Protein kinase" evidence="9">
    <location>
        <begin position="62"/>
        <end position="442"/>
    </location>
</feature>
<dbReference type="PROSITE" id="PS00108">
    <property type="entry name" value="PROTEIN_KINASE_ST"/>
    <property type="match status" value="1"/>
</dbReference>
<dbReference type="SMART" id="SM00220">
    <property type="entry name" value="S_TKc"/>
    <property type="match status" value="1"/>
</dbReference>
<dbReference type="GO" id="GO:0000245">
    <property type="term" value="P:spliceosomal complex assembly"/>
    <property type="evidence" value="ECO:0007669"/>
    <property type="project" value="TreeGrafter"/>
</dbReference>
<dbReference type="GO" id="GO:0004674">
    <property type="term" value="F:protein serine/threonine kinase activity"/>
    <property type="evidence" value="ECO:0007669"/>
    <property type="project" value="UniProtKB-KW"/>
</dbReference>
<evidence type="ECO:0000313" key="11">
    <source>
        <dbReference type="Proteomes" id="UP000710440"/>
    </source>
</evidence>
<evidence type="ECO:0000259" key="9">
    <source>
        <dbReference type="PROSITE" id="PS50011"/>
    </source>
</evidence>
<dbReference type="PANTHER" id="PTHR47634">
    <property type="entry name" value="PROTEIN KINASE DOMAIN-CONTAINING PROTEIN-RELATED"/>
    <property type="match status" value="1"/>
</dbReference>
<dbReference type="GO" id="GO:0005737">
    <property type="term" value="C:cytoplasm"/>
    <property type="evidence" value="ECO:0007669"/>
    <property type="project" value="TreeGrafter"/>
</dbReference>
<comment type="catalytic activity">
    <reaction evidence="8">
        <text>L-seryl-[protein] + ATP = O-phospho-L-seryl-[protein] + ADP + H(+)</text>
        <dbReference type="Rhea" id="RHEA:17989"/>
        <dbReference type="Rhea" id="RHEA-COMP:9863"/>
        <dbReference type="Rhea" id="RHEA-COMP:11604"/>
        <dbReference type="ChEBI" id="CHEBI:15378"/>
        <dbReference type="ChEBI" id="CHEBI:29999"/>
        <dbReference type="ChEBI" id="CHEBI:30616"/>
        <dbReference type="ChEBI" id="CHEBI:83421"/>
        <dbReference type="ChEBI" id="CHEBI:456216"/>
        <dbReference type="EC" id="2.7.11.1"/>
    </reaction>
</comment>
<comment type="caution">
    <text evidence="10">The sequence shown here is derived from an EMBL/GenBank/DDBJ whole genome shotgun (WGS) entry which is preliminary data.</text>
</comment>
<dbReference type="Gene3D" id="3.30.200.20">
    <property type="entry name" value="Phosphorylase Kinase, domain 1"/>
    <property type="match status" value="1"/>
</dbReference>
<dbReference type="EC" id="2.7.11.1" evidence="1"/>
<dbReference type="EMBL" id="BOPL01000008">
    <property type="protein sequence ID" value="GIK05193.1"/>
    <property type="molecule type" value="Genomic_DNA"/>
</dbReference>
<dbReference type="AlphaFoldDB" id="A0A9P3C2T8"/>
<evidence type="ECO:0000256" key="8">
    <source>
        <dbReference type="ARBA" id="ARBA00048679"/>
    </source>
</evidence>
<keyword evidence="6" id="KW-0067">ATP-binding</keyword>
<dbReference type="GO" id="GO:0050684">
    <property type="term" value="P:regulation of mRNA processing"/>
    <property type="evidence" value="ECO:0007669"/>
    <property type="project" value="TreeGrafter"/>
</dbReference>
<dbReference type="GeneID" id="66937278"/>
<evidence type="ECO:0000256" key="6">
    <source>
        <dbReference type="ARBA" id="ARBA00022840"/>
    </source>
</evidence>
<dbReference type="OrthoDB" id="5979581at2759"/>
<comment type="catalytic activity">
    <reaction evidence="7">
        <text>L-threonyl-[protein] + ATP = O-phospho-L-threonyl-[protein] + ADP + H(+)</text>
        <dbReference type="Rhea" id="RHEA:46608"/>
        <dbReference type="Rhea" id="RHEA-COMP:11060"/>
        <dbReference type="Rhea" id="RHEA-COMP:11605"/>
        <dbReference type="ChEBI" id="CHEBI:15378"/>
        <dbReference type="ChEBI" id="CHEBI:30013"/>
        <dbReference type="ChEBI" id="CHEBI:30616"/>
        <dbReference type="ChEBI" id="CHEBI:61977"/>
        <dbReference type="ChEBI" id="CHEBI:456216"/>
        <dbReference type="EC" id="2.7.11.1"/>
    </reaction>
</comment>
<dbReference type="InterPro" id="IPR000719">
    <property type="entry name" value="Prot_kinase_dom"/>
</dbReference>
<dbReference type="GO" id="GO:0005634">
    <property type="term" value="C:nucleus"/>
    <property type="evidence" value="ECO:0007669"/>
    <property type="project" value="TreeGrafter"/>
</dbReference>
<sequence length="450" mass="51969">MARRSLQPFIFRPSVFRKPRTVFHTAGTELPLEVPIEEEVAPGYDAKFYFPVEPGYMFNQRFEALTKLGWGSCSTVWLVRDVRRWRCQSERYLTVKVGNCDYQDTNAASHEAQIESHIAHANSYHDGRNYIRTFVEYFEERGPNGTHICLGYEPMREPLWLFQSRCRDQRLPLGLLKGYMKLLLKGLDYLHSECNIIHTDLKLDNILVGFEDPSVLQDFARAQPFNPMPRKIKDSHNVYVSHNDFGGLRSYYILPKITDFGLAHHHKDTSVMNRHPIQPDDLRAPEVILGAGWTYSADIWNLGVLMWNLLERRDLFSRTADTQGKYNPAKHLAEMIALLGPPPKELILLEREGLRWNWAPAAQNAEGKMCTTASEWFGGPFFDENGEFLHGDLIPHNLKIEDTVDTLEGEQKSQFLSFAKKMLRWLPADRKTAKELIEDPWLSDDSIKDS</sequence>
<dbReference type="GO" id="GO:0005524">
    <property type="term" value="F:ATP binding"/>
    <property type="evidence" value="ECO:0007669"/>
    <property type="project" value="UniProtKB-KW"/>
</dbReference>
<dbReference type="Proteomes" id="UP000710440">
    <property type="component" value="Unassembled WGS sequence"/>
</dbReference>
<dbReference type="Pfam" id="PF00069">
    <property type="entry name" value="Pkinase"/>
    <property type="match status" value="1"/>
</dbReference>
<dbReference type="PROSITE" id="PS50011">
    <property type="entry name" value="PROTEIN_KINASE_DOM"/>
    <property type="match status" value="1"/>
</dbReference>
<dbReference type="RefSeq" id="XP_043128379.1">
    <property type="nucleotide sequence ID" value="XM_043272444.1"/>
</dbReference>
<keyword evidence="2" id="KW-0723">Serine/threonine-protein kinase</keyword>
<evidence type="ECO:0000256" key="1">
    <source>
        <dbReference type="ARBA" id="ARBA00012513"/>
    </source>
</evidence>
<evidence type="ECO:0000256" key="2">
    <source>
        <dbReference type="ARBA" id="ARBA00022527"/>
    </source>
</evidence>
<dbReference type="InterPro" id="IPR051334">
    <property type="entry name" value="SRPK"/>
</dbReference>
<evidence type="ECO:0000256" key="7">
    <source>
        <dbReference type="ARBA" id="ARBA00047899"/>
    </source>
</evidence>
<proteinExistence type="predicted"/>
<keyword evidence="5" id="KW-0418">Kinase</keyword>
<dbReference type="PANTHER" id="PTHR47634:SF9">
    <property type="entry name" value="PROTEIN KINASE DOMAIN-CONTAINING PROTEIN-RELATED"/>
    <property type="match status" value="1"/>
</dbReference>
<dbReference type="InterPro" id="IPR011009">
    <property type="entry name" value="Kinase-like_dom_sf"/>
</dbReference>
<accession>A0A9P3C2T8</accession>
<reference evidence="10 11" key="1">
    <citation type="submission" date="2021-02" db="EMBL/GenBank/DDBJ databases">
        <title>Pan-genome distribution and transcriptional activeness of fungal secondary metabolism genes in Aspergillus section Fumigati.</title>
        <authorList>
            <person name="Takahashi H."/>
            <person name="Umemura M."/>
            <person name="Ninomiya A."/>
            <person name="Kusuya Y."/>
            <person name="Urayama S."/>
            <person name="Shimizu M."/>
            <person name="Watanabe A."/>
            <person name="Kamei K."/>
            <person name="Yaguchi T."/>
            <person name="Hagiwara D."/>
        </authorList>
    </citation>
    <scope>NUCLEOTIDE SEQUENCE [LARGE SCALE GENOMIC DNA]</scope>
    <source>
        <strain evidence="10 11">IFM 47045</strain>
    </source>
</reference>
<evidence type="ECO:0000256" key="4">
    <source>
        <dbReference type="ARBA" id="ARBA00022741"/>
    </source>
</evidence>
<evidence type="ECO:0000256" key="5">
    <source>
        <dbReference type="ARBA" id="ARBA00022777"/>
    </source>
</evidence>
<dbReference type="SUPFAM" id="SSF56112">
    <property type="entry name" value="Protein kinase-like (PK-like)"/>
    <property type="match status" value="1"/>
</dbReference>
<protein>
    <recommendedName>
        <fullName evidence="1">non-specific serine/threonine protein kinase</fullName>
        <ecNumber evidence="1">2.7.11.1</ecNumber>
    </recommendedName>
</protein>
<keyword evidence="11" id="KW-1185">Reference proteome</keyword>
<dbReference type="Gene3D" id="1.10.510.10">
    <property type="entry name" value="Transferase(Phosphotransferase) domain 1"/>
    <property type="match status" value="1"/>
</dbReference>
<gene>
    <name evidence="10" type="ORF">Aspvir_009296</name>
</gene>
<evidence type="ECO:0000256" key="3">
    <source>
        <dbReference type="ARBA" id="ARBA00022679"/>
    </source>
</evidence>
<keyword evidence="4" id="KW-0547">Nucleotide-binding</keyword>
<name>A0A9P3C2T8_ASPVI</name>
<evidence type="ECO:0000313" key="10">
    <source>
        <dbReference type="EMBL" id="GIK05193.1"/>
    </source>
</evidence>
<dbReference type="InterPro" id="IPR008271">
    <property type="entry name" value="Ser/Thr_kinase_AS"/>
</dbReference>
<keyword evidence="3" id="KW-0808">Transferase</keyword>
<organism evidence="10 11">
    <name type="scientific">Aspergillus viridinutans</name>
    <dbReference type="NCBI Taxonomy" id="75553"/>
    <lineage>
        <taxon>Eukaryota</taxon>
        <taxon>Fungi</taxon>
        <taxon>Dikarya</taxon>
        <taxon>Ascomycota</taxon>
        <taxon>Pezizomycotina</taxon>
        <taxon>Eurotiomycetes</taxon>
        <taxon>Eurotiomycetidae</taxon>
        <taxon>Eurotiales</taxon>
        <taxon>Aspergillaceae</taxon>
        <taxon>Aspergillus</taxon>
        <taxon>Aspergillus subgen. Fumigati</taxon>
    </lineage>
</organism>